<keyword evidence="3" id="KW-1185">Reference proteome</keyword>
<comment type="caution">
    <text evidence="2">The sequence shown here is derived from an EMBL/GenBank/DDBJ whole genome shotgun (WGS) entry which is preliminary data.</text>
</comment>
<reference evidence="2 3" key="1">
    <citation type="submission" date="2020-08" db="EMBL/GenBank/DDBJ databases">
        <title>Genomic Encyclopedia of Type Strains, Phase III (KMG-III): the genomes of soil and plant-associated and newly described type strains.</title>
        <authorList>
            <person name="Whitman W."/>
        </authorList>
    </citation>
    <scope>NUCLEOTIDE SEQUENCE [LARGE SCALE GENOMIC DNA]</scope>
    <source>
        <strain evidence="2 3">CECT 8305</strain>
    </source>
</reference>
<protein>
    <submittedName>
        <fullName evidence="2">Uncharacterized protein</fullName>
    </submittedName>
</protein>
<feature type="compositionally biased region" description="Basic and acidic residues" evidence="1">
    <location>
        <begin position="20"/>
        <end position="29"/>
    </location>
</feature>
<organism evidence="2 3">
    <name type="scientific">Streptomyces zagrosensis</name>
    <dbReference type="NCBI Taxonomy" id="1042984"/>
    <lineage>
        <taxon>Bacteria</taxon>
        <taxon>Bacillati</taxon>
        <taxon>Actinomycetota</taxon>
        <taxon>Actinomycetes</taxon>
        <taxon>Kitasatosporales</taxon>
        <taxon>Streptomycetaceae</taxon>
        <taxon>Streptomyces</taxon>
    </lineage>
</organism>
<accession>A0A7W9QCA6</accession>
<sequence>MASVSAAMASVAAVPVAADGEARQQRHVD</sequence>
<feature type="compositionally biased region" description="Low complexity" evidence="1">
    <location>
        <begin position="1"/>
        <end position="18"/>
    </location>
</feature>
<evidence type="ECO:0000256" key="1">
    <source>
        <dbReference type="SAM" id="MobiDB-lite"/>
    </source>
</evidence>
<gene>
    <name evidence="2" type="ORF">FHS42_004711</name>
</gene>
<evidence type="ECO:0000313" key="2">
    <source>
        <dbReference type="EMBL" id="MBB5937630.1"/>
    </source>
</evidence>
<dbReference type="EMBL" id="JACHJL010000012">
    <property type="protein sequence ID" value="MBB5937630.1"/>
    <property type="molecule type" value="Genomic_DNA"/>
</dbReference>
<dbReference type="Proteomes" id="UP000588098">
    <property type="component" value="Unassembled WGS sequence"/>
</dbReference>
<dbReference type="AlphaFoldDB" id="A0A7W9QCA6"/>
<proteinExistence type="predicted"/>
<evidence type="ECO:0000313" key="3">
    <source>
        <dbReference type="Proteomes" id="UP000588098"/>
    </source>
</evidence>
<name>A0A7W9QCA6_9ACTN</name>
<feature type="region of interest" description="Disordered" evidence="1">
    <location>
        <begin position="1"/>
        <end position="29"/>
    </location>
</feature>